<gene>
    <name evidence="3" type="ORF">PBRASI_LOCUS2489</name>
</gene>
<feature type="region of interest" description="Disordered" evidence="1">
    <location>
        <begin position="30"/>
        <end position="90"/>
    </location>
</feature>
<dbReference type="Proteomes" id="UP000789739">
    <property type="component" value="Unassembled WGS sequence"/>
</dbReference>
<protein>
    <submittedName>
        <fullName evidence="3">2160_t:CDS:1</fullName>
    </submittedName>
</protein>
<feature type="compositionally biased region" description="Basic and acidic residues" evidence="1">
    <location>
        <begin position="80"/>
        <end position="90"/>
    </location>
</feature>
<dbReference type="EMBL" id="CAJVPI010000196">
    <property type="protein sequence ID" value="CAG8498672.1"/>
    <property type="molecule type" value="Genomic_DNA"/>
</dbReference>
<keyword evidence="4" id="KW-1185">Reference proteome</keyword>
<comment type="caution">
    <text evidence="3">The sequence shown here is derived from an EMBL/GenBank/DDBJ whole genome shotgun (WGS) entry which is preliminary data.</text>
</comment>
<dbReference type="InterPro" id="IPR028011">
    <property type="entry name" value="DUF4476"/>
</dbReference>
<dbReference type="OrthoDB" id="2152563at2759"/>
<feature type="domain" description="DUF4476" evidence="2">
    <location>
        <begin position="183"/>
        <end position="249"/>
    </location>
</feature>
<evidence type="ECO:0000259" key="2">
    <source>
        <dbReference type="Pfam" id="PF14771"/>
    </source>
</evidence>
<proteinExistence type="predicted"/>
<evidence type="ECO:0000313" key="3">
    <source>
        <dbReference type="EMBL" id="CAG8498672.1"/>
    </source>
</evidence>
<evidence type="ECO:0000313" key="4">
    <source>
        <dbReference type="Proteomes" id="UP000789739"/>
    </source>
</evidence>
<evidence type="ECO:0000256" key="1">
    <source>
        <dbReference type="SAM" id="MobiDB-lite"/>
    </source>
</evidence>
<reference evidence="3" key="1">
    <citation type="submission" date="2021-06" db="EMBL/GenBank/DDBJ databases">
        <authorList>
            <person name="Kallberg Y."/>
            <person name="Tangrot J."/>
            <person name="Rosling A."/>
        </authorList>
    </citation>
    <scope>NUCLEOTIDE SEQUENCE</scope>
    <source>
        <strain evidence="3">BR232B</strain>
    </source>
</reference>
<accession>A0A9N8ZKA1</accession>
<name>A0A9N8ZKA1_9GLOM</name>
<feature type="compositionally biased region" description="Basic and acidic residues" evidence="1">
    <location>
        <begin position="34"/>
        <end position="73"/>
    </location>
</feature>
<dbReference type="AlphaFoldDB" id="A0A9N8ZKA1"/>
<dbReference type="Pfam" id="PF14771">
    <property type="entry name" value="DUF4476"/>
    <property type="match status" value="1"/>
</dbReference>
<organism evidence="3 4">
    <name type="scientific">Paraglomus brasilianum</name>
    <dbReference type="NCBI Taxonomy" id="144538"/>
    <lineage>
        <taxon>Eukaryota</taxon>
        <taxon>Fungi</taxon>
        <taxon>Fungi incertae sedis</taxon>
        <taxon>Mucoromycota</taxon>
        <taxon>Glomeromycotina</taxon>
        <taxon>Glomeromycetes</taxon>
        <taxon>Paraglomerales</taxon>
        <taxon>Paraglomeraceae</taxon>
        <taxon>Paraglomus</taxon>
    </lineage>
</organism>
<sequence length="282" mass="31839">MTSAVQGRVITATEPVIDLRGQGNKPVLFVVTSPEEKEKKENQYFGERDGEVSKSESTRDDGDDKLETKKEESVMPNDKPNADDAKGKEDKIDELFRRQDQLWKKINEMQQQETKEELSLSSRTISLRTAPSFTSRCKPTSIHSLSQDRESISSKLSERCRINGKADGILAKILAPPPKPSLSRDKFIQLVASLQEAGSSLERKAIVENLVPNYVITCDQLGRILALLSFPTERTFAARTLAPYVRDRYHRTHDILPPLLWLTRSEKREILDILISATSLAF</sequence>